<dbReference type="GO" id="GO:0008384">
    <property type="term" value="F:IkappaB kinase activity"/>
    <property type="evidence" value="ECO:0007669"/>
    <property type="project" value="UniProtKB-EC"/>
</dbReference>
<dbReference type="InterPro" id="IPR008271">
    <property type="entry name" value="Ser/Thr_kinase_AS"/>
</dbReference>
<keyword evidence="7" id="KW-0418">Kinase</keyword>
<dbReference type="EC" id="2.7.11.10" evidence="2"/>
<dbReference type="OrthoDB" id="267381at2759"/>
<dbReference type="GO" id="GO:0008385">
    <property type="term" value="C:IkappaB kinase complex"/>
    <property type="evidence" value="ECO:0007669"/>
    <property type="project" value="TreeGrafter"/>
</dbReference>
<dbReference type="SUPFAM" id="SSF54236">
    <property type="entry name" value="Ubiquitin-like"/>
    <property type="match status" value="1"/>
</dbReference>
<dbReference type="InterPro" id="IPR046375">
    <property type="entry name" value="IKBKB_SDD_sf"/>
</dbReference>
<comment type="caution">
    <text evidence="12">The sequence shown here is derived from an EMBL/GenBank/DDBJ whole genome shotgun (WGS) entry which is preliminary data.</text>
</comment>
<evidence type="ECO:0000259" key="11">
    <source>
        <dbReference type="PROSITE" id="PS50011"/>
    </source>
</evidence>
<keyword evidence="13" id="KW-1185">Reference proteome</keyword>
<evidence type="ECO:0000256" key="7">
    <source>
        <dbReference type="ARBA" id="ARBA00022777"/>
    </source>
</evidence>
<dbReference type="Proteomes" id="UP001142055">
    <property type="component" value="Chromosome 3"/>
</dbReference>
<dbReference type="PANTHER" id="PTHR22969:SF17">
    <property type="entry name" value="INHIBITOR OF NUCLEAR FACTOR KAPPA-B KINASE SUBUNIT BETA"/>
    <property type="match status" value="1"/>
</dbReference>
<gene>
    <name evidence="12" type="ORF">RDWZM_008981</name>
</gene>
<comment type="catalytic activity">
    <reaction evidence="9">
        <text>L-seryl-[I-kappa-B protein] + ATP = O-phospho-L-seryl-[I-kappa-B protein] + ADP + H(+)</text>
        <dbReference type="Rhea" id="RHEA:19073"/>
        <dbReference type="Rhea" id="RHEA-COMP:13698"/>
        <dbReference type="Rhea" id="RHEA-COMP:13699"/>
        <dbReference type="ChEBI" id="CHEBI:15378"/>
        <dbReference type="ChEBI" id="CHEBI:29999"/>
        <dbReference type="ChEBI" id="CHEBI:30616"/>
        <dbReference type="ChEBI" id="CHEBI:83421"/>
        <dbReference type="ChEBI" id="CHEBI:456216"/>
        <dbReference type="EC" id="2.7.11.10"/>
    </reaction>
</comment>
<dbReference type="PROSITE" id="PS50011">
    <property type="entry name" value="PROTEIN_KINASE_DOM"/>
    <property type="match status" value="1"/>
</dbReference>
<proteinExistence type="predicted"/>
<keyword evidence="4" id="KW-0723">Serine/threonine-protein kinase</keyword>
<keyword evidence="8" id="KW-0067">ATP-binding</keyword>
<evidence type="ECO:0000256" key="10">
    <source>
        <dbReference type="SAM" id="Coils"/>
    </source>
</evidence>
<dbReference type="PANTHER" id="PTHR22969">
    <property type="entry name" value="IKB KINASE"/>
    <property type="match status" value="1"/>
</dbReference>
<evidence type="ECO:0000256" key="1">
    <source>
        <dbReference type="ARBA" id="ARBA00004496"/>
    </source>
</evidence>
<dbReference type="SUPFAM" id="SSF56112">
    <property type="entry name" value="Protein kinase-like (PK-like)"/>
    <property type="match status" value="1"/>
</dbReference>
<evidence type="ECO:0000256" key="4">
    <source>
        <dbReference type="ARBA" id="ARBA00022527"/>
    </source>
</evidence>
<evidence type="ECO:0000256" key="8">
    <source>
        <dbReference type="ARBA" id="ARBA00022840"/>
    </source>
</evidence>
<dbReference type="InterPro" id="IPR029071">
    <property type="entry name" value="Ubiquitin-like_domsf"/>
</dbReference>
<evidence type="ECO:0000313" key="12">
    <source>
        <dbReference type="EMBL" id="KAJ6217824.1"/>
    </source>
</evidence>
<evidence type="ECO:0000256" key="9">
    <source>
        <dbReference type="ARBA" id="ARBA00048789"/>
    </source>
</evidence>
<protein>
    <recommendedName>
        <fullName evidence="2">IkappaB kinase</fullName>
        <ecNumber evidence="2">2.7.11.10</ecNumber>
    </recommendedName>
</protein>
<dbReference type="AlphaFoldDB" id="A0A9Q0RKK0"/>
<evidence type="ECO:0000256" key="3">
    <source>
        <dbReference type="ARBA" id="ARBA00022490"/>
    </source>
</evidence>
<accession>A0A9Q0RKK0</accession>
<dbReference type="EMBL" id="JAPWDV010000003">
    <property type="protein sequence ID" value="KAJ6217824.1"/>
    <property type="molecule type" value="Genomic_DNA"/>
</dbReference>
<dbReference type="Gene3D" id="1.10.510.10">
    <property type="entry name" value="Transferase(Phosphotransferase) domain 1"/>
    <property type="match status" value="1"/>
</dbReference>
<dbReference type="PROSITE" id="PS00108">
    <property type="entry name" value="PROTEIN_KINASE_ST"/>
    <property type="match status" value="1"/>
</dbReference>
<dbReference type="GO" id="GO:0033209">
    <property type="term" value="P:tumor necrosis factor-mediated signaling pathway"/>
    <property type="evidence" value="ECO:0007669"/>
    <property type="project" value="TreeGrafter"/>
</dbReference>
<dbReference type="SMART" id="SM00220">
    <property type="entry name" value="S_TKc"/>
    <property type="match status" value="1"/>
</dbReference>
<dbReference type="Pfam" id="PF00069">
    <property type="entry name" value="Pkinase"/>
    <property type="match status" value="1"/>
</dbReference>
<organism evidence="12 13">
    <name type="scientific">Blomia tropicalis</name>
    <name type="common">Mite</name>
    <dbReference type="NCBI Taxonomy" id="40697"/>
    <lineage>
        <taxon>Eukaryota</taxon>
        <taxon>Metazoa</taxon>
        <taxon>Ecdysozoa</taxon>
        <taxon>Arthropoda</taxon>
        <taxon>Chelicerata</taxon>
        <taxon>Arachnida</taxon>
        <taxon>Acari</taxon>
        <taxon>Acariformes</taxon>
        <taxon>Sarcoptiformes</taxon>
        <taxon>Astigmata</taxon>
        <taxon>Glycyphagoidea</taxon>
        <taxon>Echimyopodidae</taxon>
        <taxon>Blomia</taxon>
    </lineage>
</organism>
<keyword evidence="5" id="KW-0808">Transferase</keyword>
<dbReference type="InterPro" id="IPR011009">
    <property type="entry name" value="Kinase-like_dom_sf"/>
</dbReference>
<keyword evidence="3" id="KW-0963">Cytoplasm</keyword>
<dbReference type="InterPro" id="IPR000719">
    <property type="entry name" value="Prot_kinase_dom"/>
</dbReference>
<feature type="domain" description="Protein kinase" evidence="11">
    <location>
        <begin position="34"/>
        <end position="322"/>
    </location>
</feature>
<feature type="coiled-coil region" evidence="10">
    <location>
        <begin position="639"/>
        <end position="666"/>
    </location>
</feature>
<evidence type="ECO:0000256" key="2">
    <source>
        <dbReference type="ARBA" id="ARBA00012442"/>
    </source>
</evidence>
<dbReference type="Gene3D" id="3.10.20.90">
    <property type="entry name" value="Phosphatidylinositol 3-kinase Catalytic Subunit, Chain A, domain 1"/>
    <property type="match status" value="1"/>
</dbReference>
<sequence length="748" mass="87339">MEINLNQTGNNNNIGQSNGTSIDYLNELVSIQNWKREQTLGSGSFAIITLWINTENGERIALKQFRNQHTGAYYNVQWKQEIEMMKRLDCENVVKALDLPKAFQSLRVDSPILAMEFCNGGDLRKVLNKPYNCCGLEEREVRQILSQISCAIEYLHERKIIHRDLKPENIVLQPLSRGKILYKLTDLGYAKQLSDSTLASSFVGTLEYLAPELFLRGKHSAAVDNWSFGLLAYEVITGRRPFLPNHIIGEILDVLKKNKKSEHICTEVNEEGNFYFSSEISQFSHICSALKADLESWLRVVLEYDPDKRGGQKAFKMINELMRKCIVQVFAIHTYETFSYEITEKTTLTELKEKLFSNTNISIKHQYLILPNGEKPMEQIGSQIIDTWYKPESWFEHYNPIIMYVLDYSQNFDKCLEFYKSLTLPSMVEKMLLNPNRSMDYDEVKLTWKNSVWVARQSVKKYRLYHSQLKSCLLHCINVYNQLQSKHYELDRSLTTLFASADVLKNFIRFSVQQSRLRSEQCNMKPNVDLCLKVATILKSIYKFRNEKVKPLFEKTRTIVPQFNKNNFMFETHLKSSDIDPSLSRKYNDILTAYDSLRKRKKEERNKQIPVTHMVNLLCGCLQVVERLMMEMFSILRTFVQFIKNVDQLKEENKEFQNLVKQWQTNTAGLNAQSWTQLTDCLVPKQDVKALSTTNHSKFHITTKDQNNDLEKQCEQIELTLSALDDAQSRWSAEKIDFTHLEFYNLLF</sequence>
<dbReference type="GO" id="GO:0005524">
    <property type="term" value="F:ATP binding"/>
    <property type="evidence" value="ECO:0007669"/>
    <property type="project" value="UniProtKB-KW"/>
</dbReference>
<reference evidence="12" key="1">
    <citation type="submission" date="2022-12" db="EMBL/GenBank/DDBJ databases">
        <title>Genome assemblies of Blomia tropicalis.</title>
        <authorList>
            <person name="Cui Y."/>
        </authorList>
    </citation>
    <scope>NUCLEOTIDE SEQUENCE</scope>
    <source>
        <tissue evidence="12">Adult mites</tissue>
    </source>
</reference>
<comment type="subcellular location">
    <subcellularLocation>
        <location evidence="1">Cytoplasm</location>
    </subcellularLocation>
</comment>
<keyword evidence="6" id="KW-0547">Nucleotide-binding</keyword>
<evidence type="ECO:0000313" key="13">
    <source>
        <dbReference type="Proteomes" id="UP001142055"/>
    </source>
</evidence>
<name>A0A9Q0RKK0_BLOTA</name>
<dbReference type="InterPro" id="IPR051180">
    <property type="entry name" value="IKK"/>
</dbReference>
<evidence type="ECO:0000256" key="5">
    <source>
        <dbReference type="ARBA" id="ARBA00022679"/>
    </source>
</evidence>
<dbReference type="OMA" id="WINTENG"/>
<keyword evidence="10" id="KW-0175">Coiled coil</keyword>
<dbReference type="GO" id="GO:0045944">
    <property type="term" value="P:positive regulation of transcription by RNA polymerase II"/>
    <property type="evidence" value="ECO:0007669"/>
    <property type="project" value="TreeGrafter"/>
</dbReference>
<evidence type="ECO:0000256" key="6">
    <source>
        <dbReference type="ARBA" id="ARBA00022741"/>
    </source>
</evidence>
<dbReference type="Gene3D" id="1.20.1270.250">
    <property type="match status" value="1"/>
</dbReference>